<evidence type="ECO:0000256" key="3">
    <source>
        <dbReference type="ARBA" id="ARBA00023163"/>
    </source>
</evidence>
<dbReference type="GO" id="GO:0000160">
    <property type="term" value="P:phosphorelay signal transduction system"/>
    <property type="evidence" value="ECO:0007669"/>
    <property type="project" value="InterPro"/>
</dbReference>
<dbReference type="InterPro" id="IPR020449">
    <property type="entry name" value="Tscrpt_reg_AraC-type_HTH"/>
</dbReference>
<dbReference type="PROSITE" id="PS00041">
    <property type="entry name" value="HTH_ARAC_FAMILY_1"/>
    <property type="match status" value="1"/>
</dbReference>
<dbReference type="InterPro" id="IPR001789">
    <property type="entry name" value="Sig_transdc_resp-reg_receiver"/>
</dbReference>
<keyword evidence="4" id="KW-0597">Phosphoprotein</keyword>
<evidence type="ECO:0000259" key="5">
    <source>
        <dbReference type="PROSITE" id="PS01124"/>
    </source>
</evidence>
<dbReference type="OrthoDB" id="9794370at2"/>
<evidence type="ECO:0000313" key="8">
    <source>
        <dbReference type="Proteomes" id="UP000293142"/>
    </source>
</evidence>
<dbReference type="PROSITE" id="PS01124">
    <property type="entry name" value="HTH_ARAC_FAMILY_2"/>
    <property type="match status" value="1"/>
</dbReference>
<proteinExistence type="predicted"/>
<dbReference type="PANTHER" id="PTHR43280">
    <property type="entry name" value="ARAC-FAMILY TRANSCRIPTIONAL REGULATOR"/>
    <property type="match status" value="1"/>
</dbReference>
<dbReference type="AlphaFoldDB" id="A0A4Q9DXL0"/>
<dbReference type="SUPFAM" id="SSF52172">
    <property type="entry name" value="CheY-like"/>
    <property type="match status" value="1"/>
</dbReference>
<feature type="domain" description="Response regulatory" evidence="6">
    <location>
        <begin position="4"/>
        <end position="121"/>
    </location>
</feature>
<gene>
    <name evidence="7" type="ORF">EYB31_03210</name>
</gene>
<name>A0A4Q9DXL0_9BACL</name>
<organism evidence="7 8">
    <name type="scientific">Paenibacillus thalictri</name>
    <dbReference type="NCBI Taxonomy" id="2527873"/>
    <lineage>
        <taxon>Bacteria</taxon>
        <taxon>Bacillati</taxon>
        <taxon>Bacillota</taxon>
        <taxon>Bacilli</taxon>
        <taxon>Bacillales</taxon>
        <taxon>Paenibacillaceae</taxon>
        <taxon>Paenibacillus</taxon>
    </lineage>
</organism>
<dbReference type="PRINTS" id="PR00032">
    <property type="entry name" value="HTHARAC"/>
</dbReference>
<reference evidence="7 8" key="1">
    <citation type="submission" date="2019-02" db="EMBL/GenBank/DDBJ databases">
        <title>Paenibacillus sp. nov., isolated from surface-sterilized tissue of Thalictrum simplex L.</title>
        <authorList>
            <person name="Tuo L."/>
        </authorList>
    </citation>
    <scope>NUCLEOTIDE SEQUENCE [LARGE SCALE GENOMIC DNA]</scope>
    <source>
        <strain evidence="7 8">N2SHLJ1</strain>
    </source>
</reference>
<dbReference type="GO" id="GO:0003700">
    <property type="term" value="F:DNA-binding transcription factor activity"/>
    <property type="evidence" value="ECO:0007669"/>
    <property type="project" value="InterPro"/>
</dbReference>
<dbReference type="PROSITE" id="PS50110">
    <property type="entry name" value="RESPONSE_REGULATORY"/>
    <property type="match status" value="1"/>
</dbReference>
<dbReference type="Pfam" id="PF00072">
    <property type="entry name" value="Response_reg"/>
    <property type="match status" value="1"/>
</dbReference>
<feature type="domain" description="HTH araC/xylS-type" evidence="5">
    <location>
        <begin position="429"/>
        <end position="527"/>
    </location>
</feature>
<dbReference type="SMART" id="SM00342">
    <property type="entry name" value="HTH_ARAC"/>
    <property type="match status" value="1"/>
</dbReference>
<dbReference type="Gene3D" id="3.40.50.2300">
    <property type="match status" value="1"/>
</dbReference>
<dbReference type="PANTHER" id="PTHR43280:SF10">
    <property type="entry name" value="REGULATORY PROTEIN POCR"/>
    <property type="match status" value="1"/>
</dbReference>
<dbReference type="Gene3D" id="1.10.10.60">
    <property type="entry name" value="Homeodomain-like"/>
    <property type="match status" value="2"/>
</dbReference>
<keyword evidence="2" id="KW-0238">DNA-binding</keyword>
<keyword evidence="1" id="KW-0805">Transcription regulation</keyword>
<dbReference type="InterPro" id="IPR018062">
    <property type="entry name" value="HTH_AraC-typ_CS"/>
</dbReference>
<keyword evidence="8" id="KW-1185">Reference proteome</keyword>
<dbReference type="Pfam" id="PF17853">
    <property type="entry name" value="GGDEF_2"/>
    <property type="match status" value="1"/>
</dbReference>
<evidence type="ECO:0000256" key="4">
    <source>
        <dbReference type="PROSITE-ProRule" id="PRU00169"/>
    </source>
</evidence>
<protein>
    <submittedName>
        <fullName evidence="7">Response regulator</fullName>
    </submittedName>
</protein>
<feature type="modified residue" description="4-aspartylphosphate" evidence="4">
    <location>
        <position position="56"/>
    </location>
</feature>
<dbReference type="RefSeq" id="WP_131011827.1">
    <property type="nucleotide sequence ID" value="NZ_SIRE01000003.1"/>
</dbReference>
<evidence type="ECO:0000256" key="2">
    <source>
        <dbReference type="ARBA" id="ARBA00023125"/>
    </source>
</evidence>
<sequence>MPIKVMIVDDEAIERTALKKIIERGIPGVSIVGEAGNGSEAVQLAHELEPDLILMDIQMPGLSGIEAIRQILERQPLVKFVMVTAYDTFDYARQALQLGVKDYLLKPCKIQEIVSMLQNVVGVIEQERAEFQQHAAEREKLQYLLPVVEADLVTQLLFDHVHDLLLGEMLRLLPDDAPGSFFVIVVNVIPALSSNAAPAEADAVVTRASVMGSGELYKIIKAQIRAATSGWIGPMSAWQIPVVVFKDAGQSYRLQAVSIVRRLLQLSFTLAEYKLFIGIGGLYRSLDDVRSSYHEALLASANLAMPAKHHFYEAAERQSEPLMISNIEKQLIEEARRGNWLNVEHELLQLIHQYETAKADIADAQIKVHELLFVLSRFMLELGIQAEPQGAIGQSAAYPQLKALAAVRVQALAKAFLEAKQRLAPDTMQRIKMYIREHAHEDISLEAVAEHVQLSPFYVSKMFKEQIGANYIDYLTECRMEHAKRLLSDAGKSLKEIAYEVGYKDPNYFSRVFKKSTGLSPSDYRKDLVTRTIK</sequence>
<comment type="caution">
    <text evidence="7">The sequence shown here is derived from an EMBL/GenBank/DDBJ whole genome shotgun (WGS) entry which is preliminary data.</text>
</comment>
<dbReference type="CDD" id="cd17536">
    <property type="entry name" value="REC_YesN-like"/>
    <property type="match status" value="1"/>
</dbReference>
<dbReference type="SUPFAM" id="SSF46689">
    <property type="entry name" value="Homeodomain-like"/>
    <property type="match status" value="2"/>
</dbReference>
<accession>A0A4Q9DXL0</accession>
<keyword evidence="3" id="KW-0804">Transcription</keyword>
<evidence type="ECO:0000313" key="7">
    <source>
        <dbReference type="EMBL" id="TBL81115.1"/>
    </source>
</evidence>
<dbReference type="EMBL" id="SIRE01000003">
    <property type="protein sequence ID" value="TBL81115.1"/>
    <property type="molecule type" value="Genomic_DNA"/>
</dbReference>
<evidence type="ECO:0000259" key="6">
    <source>
        <dbReference type="PROSITE" id="PS50110"/>
    </source>
</evidence>
<dbReference type="InterPro" id="IPR018060">
    <property type="entry name" value="HTH_AraC"/>
</dbReference>
<dbReference type="GO" id="GO:0043565">
    <property type="term" value="F:sequence-specific DNA binding"/>
    <property type="evidence" value="ECO:0007669"/>
    <property type="project" value="InterPro"/>
</dbReference>
<dbReference type="InterPro" id="IPR041522">
    <property type="entry name" value="CdaR_GGDEF"/>
</dbReference>
<dbReference type="Proteomes" id="UP000293142">
    <property type="component" value="Unassembled WGS sequence"/>
</dbReference>
<dbReference type="Pfam" id="PF12833">
    <property type="entry name" value="HTH_18"/>
    <property type="match status" value="1"/>
</dbReference>
<dbReference type="InterPro" id="IPR009057">
    <property type="entry name" value="Homeodomain-like_sf"/>
</dbReference>
<dbReference type="SMART" id="SM00448">
    <property type="entry name" value="REC"/>
    <property type="match status" value="1"/>
</dbReference>
<evidence type="ECO:0000256" key="1">
    <source>
        <dbReference type="ARBA" id="ARBA00023015"/>
    </source>
</evidence>
<dbReference type="InterPro" id="IPR011006">
    <property type="entry name" value="CheY-like_superfamily"/>
</dbReference>